<evidence type="ECO:0000256" key="1">
    <source>
        <dbReference type="SAM" id="MobiDB-lite"/>
    </source>
</evidence>
<dbReference type="RefSeq" id="XP_018065738.1">
    <property type="nucleotide sequence ID" value="XM_018213456.1"/>
</dbReference>
<evidence type="ECO:0000313" key="3">
    <source>
        <dbReference type="Proteomes" id="UP000070700"/>
    </source>
</evidence>
<name>A0A194WTU4_MOLSC</name>
<keyword evidence="3" id="KW-1185">Reference proteome</keyword>
<evidence type="ECO:0000313" key="2">
    <source>
        <dbReference type="EMBL" id="KUJ11383.1"/>
    </source>
</evidence>
<feature type="region of interest" description="Disordered" evidence="1">
    <location>
        <begin position="137"/>
        <end position="163"/>
    </location>
</feature>
<organism evidence="2 3">
    <name type="scientific">Mollisia scopiformis</name>
    <name type="common">Conifer needle endophyte fungus</name>
    <name type="synonym">Phialocephala scopiformis</name>
    <dbReference type="NCBI Taxonomy" id="149040"/>
    <lineage>
        <taxon>Eukaryota</taxon>
        <taxon>Fungi</taxon>
        <taxon>Dikarya</taxon>
        <taxon>Ascomycota</taxon>
        <taxon>Pezizomycotina</taxon>
        <taxon>Leotiomycetes</taxon>
        <taxon>Helotiales</taxon>
        <taxon>Mollisiaceae</taxon>
        <taxon>Mollisia</taxon>
    </lineage>
</organism>
<dbReference type="Proteomes" id="UP000070700">
    <property type="component" value="Unassembled WGS sequence"/>
</dbReference>
<dbReference type="OrthoDB" id="10570458at2759"/>
<dbReference type="EMBL" id="KQ947427">
    <property type="protein sequence ID" value="KUJ11383.1"/>
    <property type="molecule type" value="Genomic_DNA"/>
</dbReference>
<sequence>MASVHSQPEDEPSSIGPEIHNKFVTFETTSQLYRLPLSSPLATTFLTLSGPSKIEFLKEHGEVIAKKSIEERGRIMIHHSGSFIFWNEGQIEYLVPREKEGWEDHELSKEFEKLVERGEGRREWILRNAMRIKEWPDHAQRKQSVEFVKRGTGEKENSELHNA</sequence>
<dbReference type="AlphaFoldDB" id="A0A194WTU4"/>
<protein>
    <submittedName>
        <fullName evidence="2">Uncharacterized protein</fullName>
    </submittedName>
</protein>
<reference evidence="2 3" key="1">
    <citation type="submission" date="2015-10" db="EMBL/GenBank/DDBJ databases">
        <title>Full genome of DAOMC 229536 Phialocephala scopiformis, a fungal endophyte of spruce producing the potent anti-insectan compound rugulosin.</title>
        <authorList>
            <consortium name="DOE Joint Genome Institute"/>
            <person name="Walker A.K."/>
            <person name="Frasz S.L."/>
            <person name="Seifert K.A."/>
            <person name="Miller J.D."/>
            <person name="Mondo S.J."/>
            <person name="Labutti K."/>
            <person name="Lipzen A."/>
            <person name="Dockter R."/>
            <person name="Kennedy M."/>
            <person name="Grigoriev I.V."/>
            <person name="Spatafora J.W."/>
        </authorList>
    </citation>
    <scope>NUCLEOTIDE SEQUENCE [LARGE SCALE GENOMIC DNA]</scope>
    <source>
        <strain evidence="2 3">CBS 120377</strain>
    </source>
</reference>
<accession>A0A194WTU4</accession>
<dbReference type="KEGG" id="psco:LY89DRAFT_674703"/>
<dbReference type="GeneID" id="28823182"/>
<proteinExistence type="predicted"/>
<dbReference type="InParanoid" id="A0A194WTU4"/>
<gene>
    <name evidence="2" type="ORF">LY89DRAFT_674703</name>
</gene>